<name>A0A0S4V2H2_RALSL</name>
<reference evidence="1" key="1">
    <citation type="submission" date="2015-10" db="EMBL/GenBank/DDBJ databases">
        <authorList>
            <person name="Gilbert D.G."/>
        </authorList>
    </citation>
    <scope>NUCLEOTIDE SEQUENCE</scope>
    <source>
        <strain evidence="1">Phyl III-seqv23</strain>
    </source>
</reference>
<dbReference type="AlphaFoldDB" id="A0A0S4V2H2"/>
<evidence type="ECO:0000313" key="1">
    <source>
        <dbReference type="EMBL" id="CUV28867.1"/>
    </source>
</evidence>
<accession>A0A0S4V2H2</accession>
<proteinExistence type="predicted"/>
<dbReference type="EMBL" id="LN899824">
    <property type="protein sequence ID" value="CUV28867.1"/>
    <property type="molecule type" value="Genomic_DNA"/>
</dbReference>
<gene>
    <name evidence="1" type="ORF">RUN1985_v1_290017</name>
</gene>
<protein>
    <submittedName>
        <fullName evidence="1">Uncharacterized protein</fullName>
    </submittedName>
</protein>
<organism evidence="1">
    <name type="scientific">Ralstonia solanacearum</name>
    <name type="common">Pseudomonas solanacearum</name>
    <dbReference type="NCBI Taxonomy" id="305"/>
    <lineage>
        <taxon>Bacteria</taxon>
        <taxon>Pseudomonadati</taxon>
        <taxon>Pseudomonadota</taxon>
        <taxon>Betaproteobacteria</taxon>
        <taxon>Burkholderiales</taxon>
        <taxon>Burkholderiaceae</taxon>
        <taxon>Ralstonia</taxon>
        <taxon>Ralstonia solanacearum species complex</taxon>
    </lineage>
</organism>
<sequence length="185" mass="20709">MESDELDRLRESFRSMLDKRALPPEGLKDLAATLFLTCYATIAKCEETLANRQIPAAELGLRAQELSRSLDAGNVLGYIDFLAALPERFKQARQAGVSAVKSEGAKRARAARESKAEQVRKYALHLANEGKYPSRRNAAEKIKARVSARYLEVMGKFLSDERAQKTIEGWLKDLGFVPTPRPKRT</sequence>